<dbReference type="AlphaFoldDB" id="A0AA89AJE2"/>
<dbReference type="EMBL" id="JAVXUP010002253">
    <property type="protein sequence ID" value="KAK3004453.1"/>
    <property type="molecule type" value="Genomic_DNA"/>
</dbReference>
<dbReference type="Proteomes" id="UP001188597">
    <property type="component" value="Unassembled WGS sequence"/>
</dbReference>
<feature type="compositionally biased region" description="Pro residues" evidence="1">
    <location>
        <begin position="92"/>
        <end position="118"/>
    </location>
</feature>
<sequence>MMKHKRKDMTLEDVIVHIRIEEKNRSREKVAEAKEFTLKANLIEERHDRPHGNHNRQNKRFGRRPTHGQRPKPNHLKPQASNTKKKVAPHPQGHPPPSLPLLRPPPPLHPRRVPPLPLPVLLQNPGRRCAKRHHRTPPPPHVAQPHRGPISVAGGGTSTPTPSLTSSAPFLTKTPTNPPQTTTTTTFLAFSVSFFDKPWHETTAFRSPSKALMAKIGQIECRLRLMVPALVTRYHNDQASLVEKLGAE</sequence>
<proteinExistence type="predicted"/>
<gene>
    <name evidence="2" type="ORF">RJ639_019806</name>
</gene>
<organism evidence="2 3">
    <name type="scientific">Escallonia herrerae</name>
    <dbReference type="NCBI Taxonomy" id="1293975"/>
    <lineage>
        <taxon>Eukaryota</taxon>
        <taxon>Viridiplantae</taxon>
        <taxon>Streptophyta</taxon>
        <taxon>Embryophyta</taxon>
        <taxon>Tracheophyta</taxon>
        <taxon>Spermatophyta</taxon>
        <taxon>Magnoliopsida</taxon>
        <taxon>eudicotyledons</taxon>
        <taxon>Gunneridae</taxon>
        <taxon>Pentapetalae</taxon>
        <taxon>asterids</taxon>
        <taxon>campanulids</taxon>
        <taxon>Escalloniales</taxon>
        <taxon>Escalloniaceae</taxon>
        <taxon>Escallonia</taxon>
    </lineage>
</organism>
<name>A0AA89AJE2_9ASTE</name>
<protein>
    <submittedName>
        <fullName evidence="2">Uncharacterized protein</fullName>
    </submittedName>
</protein>
<accession>A0AA89AJE2</accession>
<feature type="region of interest" description="Disordered" evidence="1">
    <location>
        <begin position="37"/>
        <end position="180"/>
    </location>
</feature>
<evidence type="ECO:0000256" key="1">
    <source>
        <dbReference type="SAM" id="MobiDB-lite"/>
    </source>
</evidence>
<comment type="caution">
    <text evidence="2">The sequence shown here is derived from an EMBL/GenBank/DDBJ whole genome shotgun (WGS) entry which is preliminary data.</text>
</comment>
<feature type="compositionally biased region" description="Basic residues" evidence="1">
    <location>
        <begin position="52"/>
        <end position="75"/>
    </location>
</feature>
<keyword evidence="3" id="KW-1185">Reference proteome</keyword>
<feature type="compositionally biased region" description="Low complexity" evidence="1">
    <location>
        <begin position="158"/>
        <end position="180"/>
    </location>
</feature>
<feature type="compositionally biased region" description="Basic and acidic residues" evidence="1">
    <location>
        <begin position="37"/>
        <end position="51"/>
    </location>
</feature>
<reference evidence="2" key="1">
    <citation type="submission" date="2022-12" db="EMBL/GenBank/DDBJ databases">
        <title>Draft genome assemblies for two species of Escallonia (Escalloniales).</title>
        <authorList>
            <person name="Chanderbali A."/>
            <person name="Dervinis C."/>
            <person name="Anghel I."/>
            <person name="Soltis D."/>
            <person name="Soltis P."/>
            <person name="Zapata F."/>
        </authorList>
    </citation>
    <scope>NUCLEOTIDE SEQUENCE</scope>
    <source>
        <strain evidence="2">UCBG64.0493</strain>
        <tissue evidence="2">Leaf</tissue>
    </source>
</reference>
<evidence type="ECO:0000313" key="2">
    <source>
        <dbReference type="EMBL" id="KAK3004453.1"/>
    </source>
</evidence>
<evidence type="ECO:0000313" key="3">
    <source>
        <dbReference type="Proteomes" id="UP001188597"/>
    </source>
</evidence>